<dbReference type="GO" id="GO:0006952">
    <property type="term" value="P:defense response"/>
    <property type="evidence" value="ECO:0007669"/>
    <property type="project" value="UniProtKB-KW"/>
</dbReference>
<protein>
    <recommendedName>
        <fullName evidence="9">NB-ARC domain-containing protein</fullName>
    </recommendedName>
</protein>
<keyword evidence="2" id="KW-0547">Nucleotide-binding</keyword>
<organism evidence="8">
    <name type="scientific">Fagus sylvatica</name>
    <name type="common">Beechnut</name>
    <dbReference type="NCBI Taxonomy" id="28930"/>
    <lineage>
        <taxon>Eukaryota</taxon>
        <taxon>Viridiplantae</taxon>
        <taxon>Streptophyta</taxon>
        <taxon>Embryophyta</taxon>
        <taxon>Tracheophyta</taxon>
        <taxon>Spermatophyta</taxon>
        <taxon>Magnoliopsida</taxon>
        <taxon>eudicotyledons</taxon>
        <taxon>Gunneridae</taxon>
        <taxon>Pentapetalae</taxon>
        <taxon>rosids</taxon>
        <taxon>fabids</taxon>
        <taxon>Fagales</taxon>
        <taxon>Fagaceae</taxon>
        <taxon>Fagus</taxon>
    </lineage>
</organism>
<keyword evidence="3" id="KW-0611">Plant defense</keyword>
<dbReference type="Pfam" id="PF00931">
    <property type="entry name" value="NB-ARC"/>
    <property type="match status" value="1"/>
</dbReference>
<dbReference type="SUPFAM" id="SSF52540">
    <property type="entry name" value="P-loop containing nucleoside triphosphate hydrolases"/>
    <property type="match status" value="1"/>
</dbReference>
<feature type="compositionally biased region" description="Basic and acidic residues" evidence="5">
    <location>
        <begin position="122"/>
        <end position="135"/>
    </location>
</feature>
<evidence type="ECO:0000256" key="4">
    <source>
        <dbReference type="ARBA" id="ARBA00022840"/>
    </source>
</evidence>
<evidence type="ECO:0000259" key="6">
    <source>
        <dbReference type="Pfam" id="PF00931"/>
    </source>
</evidence>
<dbReference type="GO" id="GO:0005524">
    <property type="term" value="F:ATP binding"/>
    <property type="evidence" value="ECO:0007669"/>
    <property type="project" value="UniProtKB-KW"/>
</dbReference>
<feature type="domain" description="NB-ARC" evidence="6">
    <location>
        <begin position="373"/>
        <end position="562"/>
    </location>
</feature>
<evidence type="ECO:0000259" key="7">
    <source>
        <dbReference type="Pfam" id="PF18052"/>
    </source>
</evidence>
<dbReference type="InterPro" id="IPR002182">
    <property type="entry name" value="NB-ARC"/>
</dbReference>
<dbReference type="AlphaFoldDB" id="A0A2N9HSI2"/>
<sequence length="617" mass="69915">MADLVNLKTKNPDLVLVFLPSPGRATPRQASPCLVASSFVRDSSSCSRFSRPQLRRASPSFTVPPRFVLRQRFELVLAVLSAPPPSKATMSSAVRDVVRRNRIGRSDRPRQPPRRVQIWGSTKRERAENESRERAENAFSLTASTYFQAIQTVPEDVRKEAYQATEGTKKKLKCASTSSGAKESKITSTSISKTKKDKIVTQGKEEYMAEIFLNDIVDRLVANAFSLATELIGLGWGFKEELRNLVEILFKIKFMLHDAQKRQVSDEPVRIWLTKLRDVVCDVDNVLDAFGYDFCCLKVQNQNQMMDQVCSISFFHLDRVKTINELLDRIVNDAAGFCLGIECVNSIPKINLDKNIDSFLDDSEVVGRGFDVVKIVDLLTSSSNKQVISVLPIVGMAGLGKTTLANLVYNHELVKKHFDVLAWVHVSKNFNIKGILGEILKSFNENLIGLEDEDEDEYEGEDEDEDEDEDEIDAIIRHLQVQLTVKKYLLVLDDVWNEDHDKWDILRSYLLGINSTTGNNVIVTTCSDNVAQIMKTHSPHYLEKISKDECWYVFKKRAFANERNPPTFDLEAIGREIAKKCGGIPWVARVLGGTMYFKDDKSEWLSIQNNKLWDFIG</sequence>
<dbReference type="InterPro" id="IPR042197">
    <property type="entry name" value="Apaf_helical"/>
</dbReference>
<reference evidence="8" key="1">
    <citation type="submission" date="2018-02" db="EMBL/GenBank/DDBJ databases">
        <authorList>
            <person name="Cohen D.B."/>
            <person name="Kent A.D."/>
        </authorList>
    </citation>
    <scope>NUCLEOTIDE SEQUENCE</scope>
</reference>
<feature type="compositionally biased region" description="Basic and acidic residues" evidence="5">
    <location>
        <begin position="100"/>
        <end position="110"/>
    </location>
</feature>
<dbReference type="Gene3D" id="1.10.8.430">
    <property type="entry name" value="Helical domain of apoptotic protease-activating factors"/>
    <property type="match status" value="1"/>
</dbReference>
<evidence type="ECO:0008006" key="9">
    <source>
        <dbReference type="Google" id="ProtNLM"/>
    </source>
</evidence>
<feature type="domain" description="Disease resistance N-terminal" evidence="7">
    <location>
        <begin position="217"/>
        <end position="303"/>
    </location>
</feature>
<dbReference type="PANTHER" id="PTHR36766:SF70">
    <property type="entry name" value="DISEASE RESISTANCE PROTEIN RGA4"/>
    <property type="match status" value="1"/>
</dbReference>
<dbReference type="Pfam" id="PF18052">
    <property type="entry name" value="Rx_N"/>
    <property type="match status" value="1"/>
</dbReference>
<evidence type="ECO:0000256" key="2">
    <source>
        <dbReference type="ARBA" id="ARBA00022741"/>
    </source>
</evidence>
<evidence type="ECO:0000313" key="8">
    <source>
        <dbReference type="EMBL" id="SPD14988.1"/>
    </source>
</evidence>
<name>A0A2N9HSI2_FAGSY</name>
<accession>A0A2N9HSI2</accession>
<dbReference type="Gene3D" id="3.40.50.300">
    <property type="entry name" value="P-loop containing nucleotide triphosphate hydrolases"/>
    <property type="match status" value="1"/>
</dbReference>
<proteinExistence type="predicted"/>
<dbReference type="GO" id="GO:0043531">
    <property type="term" value="F:ADP binding"/>
    <property type="evidence" value="ECO:0007669"/>
    <property type="project" value="InterPro"/>
</dbReference>
<dbReference type="EMBL" id="OIVN01004014">
    <property type="protein sequence ID" value="SPD14988.1"/>
    <property type="molecule type" value="Genomic_DNA"/>
</dbReference>
<feature type="region of interest" description="Disordered" evidence="5">
    <location>
        <begin position="100"/>
        <end position="135"/>
    </location>
</feature>
<evidence type="ECO:0000256" key="1">
    <source>
        <dbReference type="ARBA" id="ARBA00022737"/>
    </source>
</evidence>
<dbReference type="InterPro" id="IPR027417">
    <property type="entry name" value="P-loop_NTPase"/>
</dbReference>
<dbReference type="PRINTS" id="PR00364">
    <property type="entry name" value="DISEASERSIST"/>
</dbReference>
<dbReference type="Gene3D" id="1.20.5.4130">
    <property type="match status" value="1"/>
</dbReference>
<dbReference type="PANTHER" id="PTHR36766">
    <property type="entry name" value="PLANT BROAD-SPECTRUM MILDEW RESISTANCE PROTEIN RPW8"/>
    <property type="match status" value="1"/>
</dbReference>
<evidence type="ECO:0000256" key="3">
    <source>
        <dbReference type="ARBA" id="ARBA00022821"/>
    </source>
</evidence>
<keyword evidence="4" id="KW-0067">ATP-binding</keyword>
<dbReference type="InterPro" id="IPR041118">
    <property type="entry name" value="Rx_N"/>
</dbReference>
<keyword evidence="1" id="KW-0677">Repeat</keyword>
<evidence type="ECO:0000256" key="5">
    <source>
        <dbReference type="SAM" id="MobiDB-lite"/>
    </source>
</evidence>
<gene>
    <name evidence="8" type="ORF">FSB_LOCUS42870</name>
</gene>